<feature type="compositionally biased region" description="Polar residues" evidence="1">
    <location>
        <begin position="226"/>
        <end position="235"/>
    </location>
</feature>
<keyword evidence="2" id="KW-1133">Transmembrane helix</keyword>
<organism evidence="3 4">
    <name type="scientific">Corynebacterium glyciniphilum AJ 3170</name>
    <dbReference type="NCBI Taxonomy" id="1404245"/>
    <lineage>
        <taxon>Bacteria</taxon>
        <taxon>Bacillati</taxon>
        <taxon>Actinomycetota</taxon>
        <taxon>Actinomycetes</taxon>
        <taxon>Mycobacteriales</taxon>
        <taxon>Corynebacteriaceae</taxon>
        <taxon>Corynebacterium</taxon>
    </lineage>
</organism>
<feature type="region of interest" description="Disordered" evidence="1">
    <location>
        <begin position="1"/>
        <end position="53"/>
    </location>
</feature>
<accession>X5DSW9</accession>
<evidence type="ECO:0000313" key="4">
    <source>
        <dbReference type="Proteomes" id="UP000023703"/>
    </source>
</evidence>
<keyword evidence="4" id="KW-1185">Reference proteome</keyword>
<feature type="compositionally biased region" description="Basic residues" evidence="1">
    <location>
        <begin position="40"/>
        <end position="50"/>
    </location>
</feature>
<feature type="region of interest" description="Disordered" evidence="1">
    <location>
        <begin position="164"/>
        <end position="235"/>
    </location>
</feature>
<gene>
    <name evidence="3" type="ORF">CGLY_09745</name>
</gene>
<dbReference type="HOGENOM" id="CLU_1164333_0_0_11"/>
<evidence type="ECO:0000256" key="2">
    <source>
        <dbReference type="SAM" id="Phobius"/>
    </source>
</evidence>
<keyword evidence="2" id="KW-0812">Transmembrane</keyword>
<reference evidence="3 4" key="1">
    <citation type="journal article" date="2015" name="Int. J. Syst. Evol. Microbiol.">
        <title>Revisiting Corynebacterium glyciniphilum (ex Kubota et al., 1972) sp. nov., nom. rev., isolated from putrefied banana.</title>
        <authorList>
            <person name="Al-Dilaimi A."/>
            <person name="Bednarz H."/>
            <person name="Lomker A."/>
            <person name="Niehaus K."/>
            <person name="Kalinowski J."/>
            <person name="Ruckert C."/>
        </authorList>
    </citation>
    <scope>NUCLEOTIDE SEQUENCE [LARGE SCALE GENOMIC DNA]</scope>
    <source>
        <strain evidence="3">AJ 3170</strain>
    </source>
</reference>
<dbReference type="OrthoDB" id="4403748at2"/>
<dbReference type="RefSeq" id="WP_052539995.1">
    <property type="nucleotide sequence ID" value="NZ_CP006842.1"/>
</dbReference>
<dbReference type="EMBL" id="CP006842">
    <property type="protein sequence ID" value="AHW64394.1"/>
    <property type="molecule type" value="Genomic_DNA"/>
</dbReference>
<dbReference type="AlphaFoldDB" id="X5DSW9"/>
<evidence type="ECO:0000313" key="3">
    <source>
        <dbReference type="EMBL" id="AHW64394.1"/>
    </source>
</evidence>
<name>X5DSW9_9CORY</name>
<evidence type="ECO:0000256" key="1">
    <source>
        <dbReference type="SAM" id="MobiDB-lite"/>
    </source>
</evidence>
<dbReference type="Proteomes" id="UP000023703">
    <property type="component" value="Chromosome"/>
</dbReference>
<dbReference type="KEGG" id="cgy:CGLY_09745"/>
<dbReference type="STRING" id="1404245.CGLY_09745"/>
<feature type="transmembrane region" description="Helical" evidence="2">
    <location>
        <begin position="75"/>
        <end position="94"/>
    </location>
</feature>
<proteinExistence type="predicted"/>
<protein>
    <submittedName>
        <fullName evidence="3">Putative membrane protein</fullName>
    </submittedName>
</protein>
<sequence length="235" mass="24933">MSTATAARQRTRQRTSVTGNDDHRSAVVTPAPRREDPRRTHASPVRRRGSRQQVTVRGRRIAVPSAAERSVVRTWVVLLALFVAGVAFAMYLSGKTTEQSFQLSEAEATSTTLSNELESLHRDVEDASSTQRIAAEASRLGMVVPGQAGVLNVNGDDVNELRAADPEATLPVTDINGDVRAQRPTSDPEATGQVPGLAPQALDNGGNGRDNPDGDSVAPAGEAQRGSDSTGELPY</sequence>
<dbReference type="eggNOG" id="COG2919">
    <property type="taxonomic scope" value="Bacteria"/>
</dbReference>
<keyword evidence="2" id="KW-0472">Membrane</keyword>